<name>A0ABU5TXP1_9CYAN</name>
<dbReference type="RefSeq" id="WP_323223375.1">
    <property type="nucleotide sequence ID" value="NZ_JAYGHT010000038.1"/>
</dbReference>
<evidence type="ECO:0000313" key="2">
    <source>
        <dbReference type="Proteomes" id="UP001301728"/>
    </source>
</evidence>
<reference evidence="1 2" key="1">
    <citation type="submission" date="2023-12" db="EMBL/GenBank/DDBJ databases">
        <title>Baltic Sea Cyanobacteria.</title>
        <authorList>
            <person name="Delbaje E."/>
            <person name="Fewer D.P."/>
            <person name="Shishido T.K."/>
        </authorList>
    </citation>
    <scope>NUCLEOTIDE SEQUENCE [LARGE SCALE GENOMIC DNA]</scope>
    <source>
        <strain evidence="1 2">CCNP 1315</strain>
    </source>
</reference>
<organism evidence="1 2">
    <name type="scientific">Limnoraphis robusta CCNP1315</name>
    <dbReference type="NCBI Taxonomy" id="3110306"/>
    <lineage>
        <taxon>Bacteria</taxon>
        <taxon>Bacillati</taxon>
        <taxon>Cyanobacteriota</taxon>
        <taxon>Cyanophyceae</taxon>
        <taxon>Oscillatoriophycideae</taxon>
        <taxon>Oscillatoriales</taxon>
        <taxon>Sirenicapillariaceae</taxon>
        <taxon>Limnoraphis</taxon>
    </lineage>
</organism>
<keyword evidence="2" id="KW-1185">Reference proteome</keyword>
<comment type="caution">
    <text evidence="1">The sequence shown here is derived from an EMBL/GenBank/DDBJ whole genome shotgun (WGS) entry which is preliminary data.</text>
</comment>
<evidence type="ECO:0000313" key="1">
    <source>
        <dbReference type="EMBL" id="MEA5519550.1"/>
    </source>
</evidence>
<gene>
    <name evidence="1" type="ORF">VB854_11405</name>
</gene>
<dbReference type="Proteomes" id="UP001301728">
    <property type="component" value="Unassembled WGS sequence"/>
</dbReference>
<sequence length="51" mass="6062">MSDINIGDKVWWDNRCWIVVAVHNCGRMVDLYNPDTKEKENMVYASDLRYP</sequence>
<accession>A0ABU5TXP1</accession>
<proteinExistence type="predicted"/>
<dbReference type="EMBL" id="JAYGHT010000038">
    <property type="protein sequence ID" value="MEA5519550.1"/>
    <property type="molecule type" value="Genomic_DNA"/>
</dbReference>
<protein>
    <submittedName>
        <fullName evidence="1">Uncharacterized protein</fullName>
    </submittedName>
</protein>